<feature type="compositionally biased region" description="Low complexity" evidence="1">
    <location>
        <begin position="1"/>
        <end position="24"/>
    </location>
</feature>
<feature type="compositionally biased region" description="Pro residues" evidence="1">
    <location>
        <begin position="135"/>
        <end position="145"/>
    </location>
</feature>
<name>A0ABQ5K9T8_9EUKA</name>
<feature type="compositionally biased region" description="Low complexity" evidence="1">
    <location>
        <begin position="165"/>
        <end position="179"/>
    </location>
</feature>
<proteinExistence type="predicted"/>
<organism evidence="2 3">
    <name type="scientific">Aduncisulcus paluster</name>
    <dbReference type="NCBI Taxonomy" id="2918883"/>
    <lineage>
        <taxon>Eukaryota</taxon>
        <taxon>Metamonada</taxon>
        <taxon>Carpediemonas-like organisms</taxon>
        <taxon>Aduncisulcus</taxon>
    </lineage>
</organism>
<dbReference type="Proteomes" id="UP001057375">
    <property type="component" value="Unassembled WGS sequence"/>
</dbReference>
<protein>
    <submittedName>
        <fullName evidence="2">Uncharacterized protein</fullName>
    </submittedName>
</protein>
<feature type="compositionally biased region" description="Polar residues" evidence="1">
    <location>
        <begin position="92"/>
        <end position="105"/>
    </location>
</feature>
<comment type="caution">
    <text evidence="2">The sequence shown here is derived from an EMBL/GenBank/DDBJ whole genome shotgun (WGS) entry which is preliminary data.</text>
</comment>
<accession>A0ABQ5K9T8</accession>
<feature type="non-terminal residue" evidence="2">
    <location>
        <position position="189"/>
    </location>
</feature>
<dbReference type="EMBL" id="BQXS01007869">
    <property type="protein sequence ID" value="GKT28642.1"/>
    <property type="molecule type" value="Genomic_DNA"/>
</dbReference>
<feature type="compositionally biased region" description="Low complexity" evidence="1">
    <location>
        <begin position="52"/>
        <end position="66"/>
    </location>
</feature>
<keyword evidence="3" id="KW-1185">Reference proteome</keyword>
<evidence type="ECO:0000313" key="2">
    <source>
        <dbReference type="EMBL" id="GKT28642.1"/>
    </source>
</evidence>
<feature type="region of interest" description="Disordered" evidence="1">
    <location>
        <begin position="1"/>
        <end position="189"/>
    </location>
</feature>
<sequence>TVSSPDTSSSSTLSSASASSYTSSPPYPSPPAADFTQRQERPTSQRHSPPHYNDSSSTSYDYNEYSQEYDTRSHTGSATVFLTEEQPDGSDCLQTHSEPTVSPIQTALLPHSSHESNINTHLELHDSPGSTNEPLLPPDINPPPSSLLHAQHTLQHTDADILISDQQTLQSDDTQTVQQEHTQRPTAND</sequence>
<feature type="non-terminal residue" evidence="2">
    <location>
        <position position="1"/>
    </location>
</feature>
<evidence type="ECO:0000313" key="3">
    <source>
        <dbReference type="Proteomes" id="UP001057375"/>
    </source>
</evidence>
<evidence type="ECO:0000256" key="1">
    <source>
        <dbReference type="SAM" id="MobiDB-lite"/>
    </source>
</evidence>
<gene>
    <name evidence="2" type="ORF">ADUPG1_005003</name>
</gene>
<reference evidence="2" key="1">
    <citation type="submission" date="2022-03" db="EMBL/GenBank/DDBJ databases">
        <title>Draft genome sequence of Aduncisulcus paluster, a free-living microaerophilic Fornicata.</title>
        <authorList>
            <person name="Yuyama I."/>
            <person name="Kume K."/>
            <person name="Tamura T."/>
            <person name="Inagaki Y."/>
            <person name="Hashimoto T."/>
        </authorList>
    </citation>
    <scope>NUCLEOTIDE SEQUENCE</scope>
    <source>
        <strain evidence="2">NY0171</strain>
    </source>
</reference>